<dbReference type="EMBL" id="CP018866">
    <property type="protein sequence ID" value="AST91524.1"/>
    <property type="molecule type" value="Genomic_DNA"/>
</dbReference>
<dbReference type="KEGG" id="bcoh:BC6307_09640"/>
<keyword evidence="1" id="KW-0812">Transmembrane</keyword>
<dbReference type="InterPro" id="IPR057169">
    <property type="entry name" value="DUF7847"/>
</dbReference>
<evidence type="ECO:0000259" key="2">
    <source>
        <dbReference type="Pfam" id="PF25231"/>
    </source>
</evidence>
<dbReference type="STRING" id="1314751.GCA_001591425_02172"/>
<sequence length="303" mass="34410">MNKQFSRPKKFGEILDVTFQISKNNFKDFLLIFLILIGPLLLLEAIILFATGTSFIRDVAAGSNWFEQMFNTFVDDEYYYEVNNTNLGSELAIILIGLLSIFVYPVAHGAILHGVNAIRNNEEFTYMTLIKKSFTRFWPMVGSTILFGLILFLLFVAGIFLISFFGFSMIFINPIASIFLIFIFLLLLAIPFLYLLTRWGFYFGSTVIDEEAPGFSRSWGLTRGRTWPLIGLYVVFFLIITAISTAIEVTFGSFLGSSVLFSLILSVTNLITTMVFAVGYSVMYFDSKTRHDADDLKDLIDNY</sequence>
<name>A0A223KQ97_9BACI</name>
<reference evidence="3 4" key="1">
    <citation type="submission" date="2016-12" db="EMBL/GenBank/DDBJ databases">
        <title>The whole genome sequencing and assembly of Bacillus cohnii DSM 6307T strain.</title>
        <authorList>
            <person name="Lee Y.-J."/>
            <person name="Yi H."/>
            <person name="Bahn Y.-S."/>
            <person name="Kim J.F."/>
            <person name="Lee D.-W."/>
        </authorList>
    </citation>
    <scope>NUCLEOTIDE SEQUENCE [LARGE SCALE GENOMIC DNA]</scope>
    <source>
        <strain evidence="3 4">DSM 6307</strain>
    </source>
</reference>
<keyword evidence="1" id="KW-1133">Transmembrane helix</keyword>
<dbReference type="PANTHER" id="PTHR33133:SF1">
    <property type="entry name" value="EXPRESSED PROTEIN-RELATED"/>
    <property type="match status" value="1"/>
</dbReference>
<dbReference type="RefSeq" id="WP_066415809.1">
    <property type="nucleotide sequence ID" value="NZ_CP018866.1"/>
</dbReference>
<feature type="transmembrane region" description="Helical" evidence="1">
    <location>
        <begin position="259"/>
        <end position="282"/>
    </location>
</feature>
<evidence type="ECO:0000313" key="4">
    <source>
        <dbReference type="Proteomes" id="UP000215224"/>
    </source>
</evidence>
<dbReference type="Pfam" id="PF25231">
    <property type="entry name" value="DUF7847"/>
    <property type="match status" value="1"/>
</dbReference>
<evidence type="ECO:0000256" key="1">
    <source>
        <dbReference type="SAM" id="Phobius"/>
    </source>
</evidence>
<keyword evidence="1" id="KW-0472">Membrane</keyword>
<feature type="transmembrane region" description="Helical" evidence="1">
    <location>
        <begin position="29"/>
        <end position="50"/>
    </location>
</feature>
<dbReference type="Proteomes" id="UP000215224">
    <property type="component" value="Chromosome"/>
</dbReference>
<dbReference type="PANTHER" id="PTHR33133">
    <property type="entry name" value="OS08G0107100 PROTEIN-RELATED"/>
    <property type="match status" value="1"/>
</dbReference>
<proteinExistence type="predicted"/>
<dbReference type="AlphaFoldDB" id="A0A223KQ97"/>
<protein>
    <recommendedName>
        <fullName evidence="2">DUF7847 domain-containing protein</fullName>
    </recommendedName>
</protein>
<evidence type="ECO:0000313" key="3">
    <source>
        <dbReference type="EMBL" id="AST91524.1"/>
    </source>
</evidence>
<feature type="transmembrane region" description="Helical" evidence="1">
    <location>
        <begin position="227"/>
        <end position="247"/>
    </location>
</feature>
<gene>
    <name evidence="3" type="ORF">BC6307_09640</name>
</gene>
<feature type="transmembrane region" description="Helical" evidence="1">
    <location>
        <begin position="91"/>
        <end position="116"/>
    </location>
</feature>
<keyword evidence="4" id="KW-1185">Reference proteome</keyword>
<organism evidence="3 4">
    <name type="scientific">Sutcliffiella cohnii</name>
    <dbReference type="NCBI Taxonomy" id="33932"/>
    <lineage>
        <taxon>Bacteria</taxon>
        <taxon>Bacillati</taxon>
        <taxon>Bacillota</taxon>
        <taxon>Bacilli</taxon>
        <taxon>Bacillales</taxon>
        <taxon>Bacillaceae</taxon>
        <taxon>Sutcliffiella</taxon>
    </lineage>
</organism>
<feature type="domain" description="DUF7847" evidence="2">
    <location>
        <begin position="141"/>
        <end position="285"/>
    </location>
</feature>
<accession>A0A223KQ97</accession>
<feature type="transmembrane region" description="Helical" evidence="1">
    <location>
        <begin position="137"/>
        <end position="165"/>
    </location>
</feature>
<feature type="transmembrane region" description="Helical" evidence="1">
    <location>
        <begin position="171"/>
        <end position="196"/>
    </location>
</feature>